<evidence type="ECO:0000256" key="9">
    <source>
        <dbReference type="ARBA" id="ARBA00022999"/>
    </source>
</evidence>
<dbReference type="GO" id="GO:0032587">
    <property type="term" value="C:ruffle membrane"/>
    <property type="evidence" value="ECO:0007669"/>
    <property type="project" value="TreeGrafter"/>
</dbReference>
<reference evidence="19" key="1">
    <citation type="journal article" date="2006" name="Science">
        <title>Ancient noncoding elements conserved in the human genome.</title>
        <authorList>
            <person name="Venkatesh B."/>
            <person name="Kirkness E.F."/>
            <person name="Loh Y.H."/>
            <person name="Halpern A.L."/>
            <person name="Lee A.P."/>
            <person name="Johnson J."/>
            <person name="Dandona N."/>
            <person name="Viswanathan L.D."/>
            <person name="Tay A."/>
            <person name="Venter J.C."/>
            <person name="Strausberg R.L."/>
            <person name="Brenner S."/>
        </authorList>
    </citation>
    <scope>NUCLEOTIDE SEQUENCE [LARGE SCALE GENOMIC DNA]</scope>
</reference>
<dbReference type="Pfam" id="PF00388">
    <property type="entry name" value="PI-PLC-X"/>
    <property type="match status" value="1"/>
</dbReference>
<feature type="domain" description="SH2" evidence="15">
    <location>
        <begin position="502"/>
        <end position="591"/>
    </location>
</feature>
<reference evidence="18" key="4">
    <citation type="submission" date="2025-08" db="UniProtKB">
        <authorList>
            <consortium name="Ensembl"/>
        </authorList>
    </citation>
    <scope>IDENTIFICATION</scope>
</reference>
<reference evidence="18" key="5">
    <citation type="submission" date="2025-09" db="UniProtKB">
        <authorList>
            <consortium name="Ensembl"/>
        </authorList>
    </citation>
    <scope>IDENTIFICATION</scope>
</reference>
<dbReference type="AlphaFoldDB" id="A0A4W3IMB5"/>
<dbReference type="PANTHER" id="PTHR10336">
    <property type="entry name" value="PHOSPHOINOSITIDE-SPECIFIC PHOSPHOLIPASE C FAMILY PROTEIN"/>
    <property type="match status" value="1"/>
</dbReference>
<dbReference type="Gene3D" id="2.60.40.150">
    <property type="entry name" value="C2 domain"/>
    <property type="match status" value="1"/>
</dbReference>
<dbReference type="CDD" id="cd10341">
    <property type="entry name" value="SH2_N-SH2_PLC_gamma_like"/>
    <property type="match status" value="1"/>
</dbReference>
<dbReference type="GO" id="GO:0046488">
    <property type="term" value="P:phosphatidylinositol metabolic process"/>
    <property type="evidence" value="ECO:0007669"/>
    <property type="project" value="TreeGrafter"/>
</dbReference>
<keyword evidence="5" id="KW-0677">Repeat</keyword>
<dbReference type="PROSITE" id="PS50007">
    <property type="entry name" value="PIPLC_X_DOMAIN"/>
    <property type="match status" value="1"/>
</dbReference>
<keyword evidence="19" id="KW-1185">Reference proteome</keyword>
<protein>
    <recommendedName>
        <fullName evidence="2 14">Phosphoinositide phospholipase C</fullName>
        <ecNumber evidence="2 14">3.1.4.11</ecNumber>
    </recommendedName>
</protein>
<evidence type="ECO:0000313" key="19">
    <source>
        <dbReference type="Proteomes" id="UP000314986"/>
    </source>
</evidence>
<dbReference type="SMART" id="SM00252">
    <property type="entry name" value="SH2"/>
    <property type="match status" value="2"/>
</dbReference>
<gene>
    <name evidence="18" type="primary">plcg2</name>
</gene>
<dbReference type="CDD" id="cd09932">
    <property type="entry name" value="SH2_C-SH2_PLC_gamma_like"/>
    <property type="match status" value="1"/>
</dbReference>
<dbReference type="PROSITE" id="PS50004">
    <property type="entry name" value="C2"/>
    <property type="match status" value="1"/>
</dbReference>
<name>A0A4W3IMB5_CALMI</name>
<dbReference type="InterPro" id="IPR035024">
    <property type="entry name" value="PLC-gamma_N-SH2"/>
</dbReference>
<dbReference type="SMART" id="SM00149">
    <property type="entry name" value="PLCYc"/>
    <property type="match status" value="1"/>
</dbReference>
<comment type="cofactor">
    <cofactor evidence="1">
        <name>Ca(2+)</name>
        <dbReference type="ChEBI" id="CHEBI:29108"/>
    </cofactor>
</comment>
<dbReference type="SUPFAM" id="SSF50729">
    <property type="entry name" value="PH domain-like"/>
    <property type="match status" value="1"/>
</dbReference>
<dbReference type="CDD" id="cd00275">
    <property type="entry name" value="C2_PLC_like"/>
    <property type="match status" value="1"/>
</dbReference>
<dbReference type="InterPro" id="IPR001711">
    <property type="entry name" value="PLipase_C_Pinositol-sp_Y"/>
</dbReference>
<dbReference type="SMART" id="SM00148">
    <property type="entry name" value="PLCXc"/>
    <property type="match status" value="1"/>
</dbReference>
<dbReference type="PROSITE" id="PS50008">
    <property type="entry name" value="PIPLC_Y_DOMAIN"/>
    <property type="match status" value="1"/>
</dbReference>
<dbReference type="InterPro" id="IPR001192">
    <property type="entry name" value="PI-PLC_fam"/>
</dbReference>
<keyword evidence="10 14" id="KW-0443">Lipid metabolism</keyword>
<dbReference type="SUPFAM" id="SSF51695">
    <property type="entry name" value="PLC-like phosphodiesterases"/>
    <property type="match status" value="1"/>
</dbReference>
<proteinExistence type="predicted"/>
<feature type="domain" description="PI-PLC Y-box" evidence="17">
    <location>
        <begin position="677"/>
        <end position="767"/>
    </location>
</feature>
<keyword evidence="4" id="KW-0597">Phosphoprotein</keyword>
<sequence>QRSLVNSVSSGGVSWSEKSRLKRSLELGTVMTVFNLKKSQPERRTLQVIMETQQLSWNRTADKIEGVLDLREIKEVRPGKNSKDFDQISKDQKDRYNDDMCFTVFYGSEFVLNTLSLAGELNRVWASDIKKVRELMTKCICDTYRETKEPFFYIDEFLTYLFSKENTIWDTKYDVIYPQDMNNPLSHYWISSSHNTYLVGDQFRSDSSTEAYARCLRMGCRCIELDCWDGPDMKPIIYHGWTLTSKIKFDDVVDAIKTHAFASSEYPLILSIEEHCSIEQQRHMAIKFKETFGNMLISKPIEANAEQLPSPAQLTRKIIIKVRGSHCNDQICGLIFFLQMWNKHYCVITDGKLYYTDPTDDDDDDDENKTLSQNINSKDRHFNEKWFHGKMGKEGRQKAEKLLQEVCLETGGRDGTFLVRESDTFPGDYTLSFWRNGRVQHCRIRSFTEAESTKYFLTDNLTFTNIYDLVQHYQNSPLRCSEFGLCLSEAVPCPNPHESQEWYYKNLSRGEAEDMLLRIPRDGAFLIRKRDEPNSYAITFRAEGKVKHCRINYEEGKYVLGASAEFESLVELVSYYRKSTLYRKMKLRYPVTEKMLERYSAEKNIGCLYGVNYVDPNELTPSKGTVKSLYEYQGQQADELTFPKGAIIHNEQKRNQMERKQQIAKELSDLVVYCRPEIRSFAENKVEAIIKQKSKAFRDYNRRQLSRIYPKGQRIDSSNYDPLILWQHGCQMAALNFQTPDKSMQLNQALFSMNGRTGFLLQPESLRSDNSAKHRTQSINIKILGARHLPKPGRSIVCPFVEVELCGCDNDNKKVKTVVMNDNGLNPVWLGGPEEINEEFIVQDPSLAFLRFVVYEEDMFSDPNFLAHATYPIKAIKTG</sequence>
<evidence type="ECO:0000259" key="15">
    <source>
        <dbReference type="PROSITE" id="PS50001"/>
    </source>
</evidence>
<dbReference type="PROSITE" id="PS50001">
    <property type="entry name" value="SH2"/>
    <property type="match status" value="2"/>
</dbReference>
<evidence type="ECO:0000256" key="6">
    <source>
        <dbReference type="ARBA" id="ARBA00022801"/>
    </source>
</evidence>
<dbReference type="Ensembl" id="ENSCMIT00000031984.1">
    <property type="protein sequence ID" value="ENSCMIP00000031504.1"/>
    <property type="gene ID" value="ENSCMIG00000013497.1"/>
</dbReference>
<dbReference type="EC" id="3.1.4.11" evidence="2 14"/>
<dbReference type="FunFam" id="3.30.505.10:FF:000011">
    <property type="entry name" value="1-phosphatidylinositol 4,5-bisphosphate phosphodiesterase gamma"/>
    <property type="match status" value="1"/>
</dbReference>
<dbReference type="InterPro" id="IPR036860">
    <property type="entry name" value="SH2_dom_sf"/>
</dbReference>
<keyword evidence="7" id="KW-0106">Calcium</keyword>
<evidence type="ECO:0000256" key="4">
    <source>
        <dbReference type="ARBA" id="ARBA00022553"/>
    </source>
</evidence>
<dbReference type="InterPro" id="IPR000909">
    <property type="entry name" value="PLipase_C_PInositol-sp_X_dom"/>
</dbReference>
<dbReference type="SUPFAM" id="SSF49562">
    <property type="entry name" value="C2 domain (Calcium/lipid-binding domain, CaLB)"/>
    <property type="match status" value="1"/>
</dbReference>
<dbReference type="InterPro" id="IPR057061">
    <property type="entry name" value="PLCG_EF-hand_2"/>
</dbReference>
<feature type="domain" description="C2" evidence="16">
    <location>
        <begin position="756"/>
        <end position="879"/>
    </location>
</feature>
<dbReference type="Gene3D" id="2.30.29.30">
    <property type="entry name" value="Pleckstrin-homology domain (PH domain)/Phosphotyrosine-binding domain (PTB)"/>
    <property type="match status" value="1"/>
</dbReference>
<dbReference type="SMART" id="SM00239">
    <property type="entry name" value="C2"/>
    <property type="match status" value="1"/>
</dbReference>
<dbReference type="CDD" id="cd08592">
    <property type="entry name" value="PI-PLCc_gamma"/>
    <property type="match status" value="1"/>
</dbReference>
<evidence type="ECO:0000313" key="18">
    <source>
        <dbReference type="Ensembl" id="ENSCMIP00000031504.1"/>
    </source>
</evidence>
<dbReference type="PRINTS" id="PR00390">
    <property type="entry name" value="PHPHLIPASEC"/>
</dbReference>
<dbReference type="PANTHER" id="PTHR10336:SF25">
    <property type="entry name" value="1-PHOSPHATIDYLINOSITOL 4,5-BISPHOSPHATE PHOSPHODIESTERASE GAMMA-2"/>
    <property type="match status" value="1"/>
</dbReference>
<dbReference type="GO" id="GO:0004435">
    <property type="term" value="F:phosphatidylinositol-4,5-bisphosphate phospholipase C activity"/>
    <property type="evidence" value="ECO:0007669"/>
    <property type="project" value="UniProtKB-EC"/>
</dbReference>
<dbReference type="InterPro" id="IPR000008">
    <property type="entry name" value="C2_dom"/>
</dbReference>
<dbReference type="FunFam" id="3.30.505.10:FF:000009">
    <property type="entry name" value="1-phosphatidylinositol 4,5-bisphosphate phosphodiesterase gamma"/>
    <property type="match status" value="1"/>
</dbReference>
<dbReference type="InterPro" id="IPR035892">
    <property type="entry name" value="C2_domain_sf"/>
</dbReference>
<comment type="catalytic activity">
    <reaction evidence="12">
        <text>a 1,2-diacyl-sn-glycero-3-phospho-(1D-myo-inositol-4,5-bisphosphate) + H2O = 1D-myo-inositol 1,4,5-trisphosphate + a 1,2-diacyl-sn-glycerol + H(+)</text>
        <dbReference type="Rhea" id="RHEA:33179"/>
        <dbReference type="ChEBI" id="CHEBI:15377"/>
        <dbReference type="ChEBI" id="CHEBI:15378"/>
        <dbReference type="ChEBI" id="CHEBI:17815"/>
        <dbReference type="ChEBI" id="CHEBI:58456"/>
        <dbReference type="ChEBI" id="CHEBI:203600"/>
        <dbReference type="EC" id="3.1.4.11"/>
    </reaction>
    <physiologicalReaction direction="left-to-right" evidence="12">
        <dbReference type="Rhea" id="RHEA:33180"/>
    </physiologicalReaction>
</comment>
<dbReference type="GO" id="GO:0010634">
    <property type="term" value="P:positive regulation of epithelial cell migration"/>
    <property type="evidence" value="ECO:0007669"/>
    <property type="project" value="TreeGrafter"/>
</dbReference>
<evidence type="ECO:0000259" key="17">
    <source>
        <dbReference type="PROSITE" id="PS50008"/>
    </source>
</evidence>
<evidence type="ECO:0000259" key="16">
    <source>
        <dbReference type="PROSITE" id="PS50004"/>
    </source>
</evidence>
<dbReference type="GO" id="GO:0016042">
    <property type="term" value="P:lipid catabolic process"/>
    <property type="evidence" value="ECO:0007669"/>
    <property type="project" value="UniProtKB-KW"/>
</dbReference>
<keyword evidence="6 14" id="KW-0378">Hydrolase</keyword>
<evidence type="ECO:0000256" key="7">
    <source>
        <dbReference type="ARBA" id="ARBA00022837"/>
    </source>
</evidence>
<dbReference type="FunFam" id="3.20.20.190:FF:000012">
    <property type="entry name" value="1-phosphatidylinositol 4,5-bisphosphate phosphodiesterase gamma"/>
    <property type="match status" value="1"/>
</dbReference>
<reference evidence="19" key="3">
    <citation type="journal article" date="2014" name="Nature">
        <title>Elephant shark genome provides unique insights into gnathostome evolution.</title>
        <authorList>
            <consortium name="International Elephant Shark Genome Sequencing Consortium"/>
            <person name="Venkatesh B."/>
            <person name="Lee A.P."/>
            <person name="Ravi V."/>
            <person name="Maurya A.K."/>
            <person name="Lian M.M."/>
            <person name="Swann J.B."/>
            <person name="Ohta Y."/>
            <person name="Flajnik M.F."/>
            <person name="Sutoh Y."/>
            <person name="Kasahara M."/>
            <person name="Hoon S."/>
            <person name="Gangu V."/>
            <person name="Roy S.W."/>
            <person name="Irimia M."/>
            <person name="Korzh V."/>
            <person name="Kondrychyn I."/>
            <person name="Lim Z.W."/>
            <person name="Tay B.H."/>
            <person name="Tohari S."/>
            <person name="Kong K.W."/>
            <person name="Ho S."/>
            <person name="Lorente-Galdos B."/>
            <person name="Quilez J."/>
            <person name="Marques-Bonet T."/>
            <person name="Raney B.J."/>
            <person name="Ingham P.W."/>
            <person name="Tay A."/>
            <person name="Hillier L.W."/>
            <person name="Minx P."/>
            <person name="Boehm T."/>
            <person name="Wilson R.K."/>
            <person name="Brenner S."/>
            <person name="Warren W.C."/>
        </authorList>
    </citation>
    <scope>NUCLEOTIDE SEQUENCE [LARGE SCALE GENOMIC DNA]</scope>
</reference>
<evidence type="ECO:0000256" key="3">
    <source>
        <dbReference type="ARBA" id="ARBA00022443"/>
    </source>
</evidence>
<evidence type="ECO:0000256" key="12">
    <source>
        <dbReference type="ARBA" id="ARBA00023674"/>
    </source>
</evidence>
<dbReference type="Proteomes" id="UP000314986">
    <property type="component" value="Unassembled WGS sequence"/>
</dbReference>
<keyword evidence="11" id="KW-0807">Transducer</keyword>
<dbReference type="Pfam" id="PF23583">
    <property type="entry name" value="EF_HAND_2_PLCG"/>
    <property type="match status" value="1"/>
</dbReference>
<evidence type="ECO:0000256" key="13">
    <source>
        <dbReference type="PROSITE-ProRule" id="PRU00191"/>
    </source>
</evidence>
<dbReference type="Pfam" id="PF00017">
    <property type="entry name" value="SH2"/>
    <property type="match status" value="2"/>
</dbReference>
<dbReference type="Gene3D" id="3.30.505.10">
    <property type="entry name" value="SH2 domain"/>
    <property type="match status" value="2"/>
</dbReference>
<dbReference type="Gene3D" id="3.20.20.190">
    <property type="entry name" value="Phosphatidylinositol (PI) phosphodiesterase"/>
    <property type="match status" value="2"/>
</dbReference>
<dbReference type="GeneTree" id="ENSGT00940000157517"/>
<dbReference type="InterPro" id="IPR011993">
    <property type="entry name" value="PH-like_dom_sf"/>
</dbReference>
<organism evidence="18 19">
    <name type="scientific">Callorhinchus milii</name>
    <name type="common">Ghost shark</name>
    <dbReference type="NCBI Taxonomy" id="7868"/>
    <lineage>
        <taxon>Eukaryota</taxon>
        <taxon>Metazoa</taxon>
        <taxon>Chordata</taxon>
        <taxon>Craniata</taxon>
        <taxon>Vertebrata</taxon>
        <taxon>Chondrichthyes</taxon>
        <taxon>Holocephali</taxon>
        <taxon>Chimaeriformes</taxon>
        <taxon>Callorhinchidae</taxon>
        <taxon>Callorhinchus</taxon>
    </lineage>
</organism>
<evidence type="ECO:0000256" key="5">
    <source>
        <dbReference type="ARBA" id="ARBA00022737"/>
    </source>
</evidence>
<accession>A0A4W3IMB5</accession>
<dbReference type="SUPFAM" id="SSF55550">
    <property type="entry name" value="SH2 domain"/>
    <property type="match status" value="2"/>
</dbReference>
<keyword evidence="8 14" id="KW-0442">Lipid degradation</keyword>
<reference evidence="19" key="2">
    <citation type="journal article" date="2007" name="PLoS Biol.">
        <title>Survey sequencing and comparative analysis of the elephant shark (Callorhinchus milii) genome.</title>
        <authorList>
            <person name="Venkatesh B."/>
            <person name="Kirkness E.F."/>
            <person name="Loh Y.H."/>
            <person name="Halpern A.L."/>
            <person name="Lee A.P."/>
            <person name="Johnson J."/>
            <person name="Dandona N."/>
            <person name="Viswanathan L.D."/>
            <person name="Tay A."/>
            <person name="Venter J.C."/>
            <person name="Strausberg R.L."/>
            <person name="Brenner S."/>
        </authorList>
    </citation>
    <scope>NUCLEOTIDE SEQUENCE [LARGE SCALE GENOMIC DNA]</scope>
</reference>
<keyword evidence="9 13" id="KW-0727">SH2 domain</keyword>
<keyword evidence="3" id="KW-0728">SH3 domain</keyword>
<evidence type="ECO:0000256" key="2">
    <source>
        <dbReference type="ARBA" id="ARBA00012368"/>
    </source>
</evidence>
<dbReference type="InterPro" id="IPR017946">
    <property type="entry name" value="PLC-like_Pdiesterase_TIM-brl"/>
</dbReference>
<dbReference type="InterPro" id="IPR000980">
    <property type="entry name" value="SH2"/>
</dbReference>
<evidence type="ECO:0000256" key="11">
    <source>
        <dbReference type="ARBA" id="ARBA00023224"/>
    </source>
</evidence>
<evidence type="ECO:0000256" key="14">
    <source>
        <dbReference type="RuleBase" id="RU361133"/>
    </source>
</evidence>
<evidence type="ECO:0000256" key="1">
    <source>
        <dbReference type="ARBA" id="ARBA00001913"/>
    </source>
</evidence>
<dbReference type="GO" id="GO:0051209">
    <property type="term" value="P:release of sequestered calcium ion into cytosol"/>
    <property type="evidence" value="ECO:0007669"/>
    <property type="project" value="TreeGrafter"/>
</dbReference>
<feature type="domain" description="SH2" evidence="15">
    <location>
        <begin position="386"/>
        <end position="491"/>
    </location>
</feature>
<evidence type="ECO:0000256" key="10">
    <source>
        <dbReference type="ARBA" id="ARBA00023098"/>
    </source>
</evidence>
<dbReference type="PRINTS" id="PR00401">
    <property type="entry name" value="SH2DOMAIN"/>
</dbReference>
<dbReference type="InterPro" id="IPR035023">
    <property type="entry name" value="PLC-gamma_C-SH2"/>
</dbReference>
<dbReference type="Pfam" id="PF00168">
    <property type="entry name" value="C2"/>
    <property type="match status" value="1"/>
</dbReference>
<evidence type="ECO:0000256" key="8">
    <source>
        <dbReference type="ARBA" id="ARBA00022963"/>
    </source>
</evidence>
<dbReference type="GO" id="GO:0048015">
    <property type="term" value="P:phosphatidylinositol-mediated signaling"/>
    <property type="evidence" value="ECO:0007669"/>
    <property type="project" value="TreeGrafter"/>
</dbReference>
<dbReference type="Pfam" id="PF00387">
    <property type="entry name" value="PI-PLC-Y"/>
    <property type="match status" value="1"/>
</dbReference>